<organism evidence="1 2">
    <name type="scientific">Trichococcus collinsii</name>
    <dbReference type="NCBI Taxonomy" id="157076"/>
    <lineage>
        <taxon>Bacteria</taxon>
        <taxon>Bacillati</taxon>
        <taxon>Bacillota</taxon>
        <taxon>Bacilli</taxon>
        <taxon>Lactobacillales</taxon>
        <taxon>Carnobacteriaceae</taxon>
        <taxon>Trichococcus</taxon>
    </lineage>
</organism>
<reference evidence="1 2" key="1">
    <citation type="submission" date="2016-10" db="EMBL/GenBank/DDBJ databases">
        <authorList>
            <person name="Varghese N."/>
            <person name="Submissions S."/>
        </authorList>
    </citation>
    <scope>NUCLEOTIDE SEQUENCE [LARGE SCALE GENOMIC DNA]</scope>
    <source>
        <strain evidence="1 2">DSM 14526</strain>
    </source>
</reference>
<name>A0AB37ZY17_9LACT</name>
<sequence>MEKLELQQFAGEIVGLLTKGTVLSYKKLAEFVELAGVKGIPQLGGDPERVDVTTLADAKRKYIAGIEDTDNLEFAIVYQTANFTDVHTLVETGVETEFKVVYPDGMAVTFKGVPKFKFSAAEINGALEFTLVIVVSDGPDFAPVV</sequence>
<keyword evidence="2" id="KW-1185">Reference proteome</keyword>
<proteinExistence type="predicted"/>
<dbReference type="Proteomes" id="UP000199042">
    <property type="component" value="Unassembled WGS sequence"/>
</dbReference>
<dbReference type="RefSeq" id="WP_086986748.1">
    <property type="nucleotide sequence ID" value="NZ_FJNA01000002.1"/>
</dbReference>
<comment type="caution">
    <text evidence="1">The sequence shown here is derived from an EMBL/GenBank/DDBJ whole genome shotgun (WGS) entry which is preliminary data.</text>
</comment>
<dbReference type="Pfam" id="PF08813">
    <property type="entry name" value="Phage_tail_3"/>
    <property type="match status" value="1"/>
</dbReference>
<evidence type="ECO:0000313" key="1">
    <source>
        <dbReference type="EMBL" id="SDZ94265.1"/>
    </source>
</evidence>
<accession>A0AB37ZY17</accession>
<dbReference type="Gene3D" id="4.10.410.40">
    <property type="match status" value="1"/>
</dbReference>
<evidence type="ECO:0000313" key="2">
    <source>
        <dbReference type="Proteomes" id="UP000199042"/>
    </source>
</evidence>
<gene>
    <name evidence="1" type="ORF">SAMN04488525_101683</name>
</gene>
<dbReference type="EMBL" id="FNQH01000001">
    <property type="protein sequence ID" value="SDZ94265.1"/>
    <property type="molecule type" value="Genomic_DNA"/>
</dbReference>
<protein>
    <submittedName>
        <fullName evidence="1">Phage tail tube protein, TTP</fullName>
    </submittedName>
</protein>
<dbReference type="AlphaFoldDB" id="A0AB37ZY17"/>
<dbReference type="InterPro" id="IPR014918">
    <property type="entry name" value="Phage_tail_3"/>
</dbReference>